<keyword evidence="3" id="KW-0175">Coiled coil</keyword>
<feature type="non-terminal residue" evidence="8">
    <location>
        <position position="1"/>
    </location>
</feature>
<dbReference type="Pfam" id="PF01926">
    <property type="entry name" value="MMR_HSR1"/>
    <property type="match status" value="1"/>
</dbReference>
<gene>
    <name evidence="8" type="ORF">LOTGIDRAFT_115433</name>
</gene>
<comment type="subcellular location">
    <subcellularLocation>
        <location evidence="1">Nucleus</location>
    </subcellularLocation>
</comment>
<sequence length="430" mass="48018">KKRNLDTLVQEALKKQRVFENKKTTQPNDTPSQNGGKPLENSMKLFYKEFRKVVDKADVILEVLDARDPLGSRCHEVEQSVLSSGTNKKLALLLNKIDLVPRENVEAWLKYLRNEFPTLPIKASTQSQMDNLSQSKLDISSISDELYRSSHCLGAAKLMNLLRNYCRSEGFKMAINVGVVGFPNTGKSSIINSLKRCKSCNVGATPGVTRMMQEVQLDKHIKLLDSPGVVMAQGKSDVAQILRNVVKIDTLPDSIEAVDAIVNRCNKEQLMLHYNIVDYQDVREFLALLAIRLGKLNKGGIPNVNKAARIVLQDWVSGKITYYTHPPEQSDVPAYVSAEIVTTMSKAFDIESIKPQEIQVLDTLKKKSCKHFLVDSVGPIPTLTQEPLSEDELMSDDDGNDENIMIDNDEVEAMDEEADGKIELSNTTII</sequence>
<protein>
    <recommendedName>
        <fullName evidence="7">CP-type G domain-containing protein</fullName>
    </recommendedName>
</protein>
<evidence type="ECO:0000256" key="2">
    <source>
        <dbReference type="ARBA" id="ARBA00022741"/>
    </source>
</evidence>
<dbReference type="AlphaFoldDB" id="V3ZZJ2"/>
<dbReference type="KEGG" id="lgi:LOTGIDRAFT_115433"/>
<dbReference type="GO" id="GO:0005525">
    <property type="term" value="F:GTP binding"/>
    <property type="evidence" value="ECO:0007669"/>
    <property type="project" value="UniProtKB-KW"/>
</dbReference>
<dbReference type="GeneID" id="20231223"/>
<keyword evidence="5" id="KW-0539">Nucleus</keyword>
<dbReference type="PROSITE" id="PS51721">
    <property type="entry name" value="G_CP"/>
    <property type="match status" value="1"/>
</dbReference>
<evidence type="ECO:0000256" key="6">
    <source>
        <dbReference type="SAM" id="MobiDB-lite"/>
    </source>
</evidence>
<dbReference type="Proteomes" id="UP000030746">
    <property type="component" value="Unassembled WGS sequence"/>
</dbReference>
<dbReference type="STRING" id="225164.V3ZZJ2"/>
<dbReference type="EMBL" id="KB201362">
    <property type="protein sequence ID" value="ESO96963.1"/>
    <property type="molecule type" value="Genomic_DNA"/>
</dbReference>
<dbReference type="PRINTS" id="PR00326">
    <property type="entry name" value="GTP1OBG"/>
</dbReference>
<dbReference type="FunFam" id="1.10.1580.10:FF:000002">
    <property type="entry name" value="Guanine nucleotide-binding protein-like 3 (nucleolar)-like"/>
    <property type="match status" value="1"/>
</dbReference>
<dbReference type="InterPro" id="IPR050755">
    <property type="entry name" value="TRAFAC_YlqF/YawG_RiboMat"/>
</dbReference>
<evidence type="ECO:0000313" key="9">
    <source>
        <dbReference type="Proteomes" id="UP000030746"/>
    </source>
</evidence>
<dbReference type="CDD" id="cd00882">
    <property type="entry name" value="Ras_like_GTPase"/>
    <property type="match status" value="1"/>
</dbReference>
<dbReference type="InterPro" id="IPR006073">
    <property type="entry name" value="GTP-bd"/>
</dbReference>
<dbReference type="HOGENOM" id="CLU_011106_5_4_1"/>
<feature type="domain" description="CP-type G" evidence="7">
    <location>
        <begin position="47"/>
        <end position="232"/>
    </location>
</feature>
<dbReference type="PANTHER" id="PTHR11089:SF30">
    <property type="entry name" value="GUANINE NUCLEOTIDE-BINDING PROTEIN-LIKE 3 HOMOLOG"/>
    <property type="match status" value="1"/>
</dbReference>
<dbReference type="CTD" id="20231223"/>
<dbReference type="PANTHER" id="PTHR11089">
    <property type="entry name" value="GTP-BINDING PROTEIN-RELATED"/>
    <property type="match status" value="1"/>
</dbReference>
<dbReference type="Gene3D" id="3.40.50.300">
    <property type="entry name" value="P-loop containing nucleotide triphosphate hydrolases"/>
    <property type="match status" value="1"/>
</dbReference>
<evidence type="ECO:0000256" key="4">
    <source>
        <dbReference type="ARBA" id="ARBA00023134"/>
    </source>
</evidence>
<dbReference type="InterPro" id="IPR030378">
    <property type="entry name" value="G_CP_dom"/>
</dbReference>
<keyword evidence="9" id="KW-1185">Reference proteome</keyword>
<dbReference type="FunFam" id="3.40.50.300:FF:000493">
    <property type="entry name" value="Guanine nucleotide-binding protein-like 3-like protein"/>
    <property type="match status" value="1"/>
</dbReference>
<organism evidence="8 9">
    <name type="scientific">Lottia gigantea</name>
    <name type="common">Giant owl limpet</name>
    <dbReference type="NCBI Taxonomy" id="225164"/>
    <lineage>
        <taxon>Eukaryota</taxon>
        <taxon>Metazoa</taxon>
        <taxon>Spiralia</taxon>
        <taxon>Lophotrochozoa</taxon>
        <taxon>Mollusca</taxon>
        <taxon>Gastropoda</taxon>
        <taxon>Patellogastropoda</taxon>
        <taxon>Lottioidea</taxon>
        <taxon>Lottiidae</taxon>
        <taxon>Lottia</taxon>
    </lineage>
</organism>
<dbReference type="RefSeq" id="XP_009052451.1">
    <property type="nucleotide sequence ID" value="XM_009054203.1"/>
</dbReference>
<dbReference type="InterPro" id="IPR023179">
    <property type="entry name" value="GTP-bd_ortho_bundle_sf"/>
</dbReference>
<keyword evidence="4" id="KW-0342">GTP-binding</keyword>
<proteinExistence type="predicted"/>
<feature type="region of interest" description="Disordered" evidence="6">
    <location>
        <begin position="18"/>
        <end position="40"/>
    </location>
</feature>
<dbReference type="GO" id="GO:0005730">
    <property type="term" value="C:nucleolus"/>
    <property type="evidence" value="ECO:0007669"/>
    <property type="project" value="TreeGrafter"/>
</dbReference>
<evidence type="ECO:0000256" key="3">
    <source>
        <dbReference type="ARBA" id="ARBA00023054"/>
    </source>
</evidence>
<dbReference type="OrthoDB" id="444945at2759"/>
<dbReference type="SUPFAM" id="SSF52540">
    <property type="entry name" value="P-loop containing nucleoside triphosphate hydrolases"/>
    <property type="match status" value="1"/>
</dbReference>
<evidence type="ECO:0000256" key="1">
    <source>
        <dbReference type="ARBA" id="ARBA00004123"/>
    </source>
</evidence>
<evidence type="ECO:0000313" key="8">
    <source>
        <dbReference type="EMBL" id="ESO96963.1"/>
    </source>
</evidence>
<dbReference type="Gene3D" id="1.10.1580.10">
    <property type="match status" value="1"/>
</dbReference>
<reference evidence="8 9" key="1">
    <citation type="journal article" date="2013" name="Nature">
        <title>Insights into bilaterian evolution from three spiralian genomes.</title>
        <authorList>
            <person name="Simakov O."/>
            <person name="Marletaz F."/>
            <person name="Cho S.J."/>
            <person name="Edsinger-Gonzales E."/>
            <person name="Havlak P."/>
            <person name="Hellsten U."/>
            <person name="Kuo D.H."/>
            <person name="Larsson T."/>
            <person name="Lv J."/>
            <person name="Arendt D."/>
            <person name="Savage R."/>
            <person name="Osoegawa K."/>
            <person name="de Jong P."/>
            <person name="Grimwood J."/>
            <person name="Chapman J.A."/>
            <person name="Shapiro H."/>
            <person name="Aerts A."/>
            <person name="Otillar R.P."/>
            <person name="Terry A.Y."/>
            <person name="Boore J.L."/>
            <person name="Grigoriev I.V."/>
            <person name="Lindberg D.R."/>
            <person name="Seaver E.C."/>
            <person name="Weisblat D.A."/>
            <person name="Putnam N.H."/>
            <person name="Rokhsar D.S."/>
        </authorList>
    </citation>
    <scope>NUCLEOTIDE SEQUENCE [LARGE SCALE GENOMIC DNA]</scope>
</reference>
<evidence type="ECO:0000256" key="5">
    <source>
        <dbReference type="ARBA" id="ARBA00023242"/>
    </source>
</evidence>
<name>V3ZZJ2_LOTGI</name>
<dbReference type="OMA" id="NWIKYFR"/>
<dbReference type="InterPro" id="IPR027417">
    <property type="entry name" value="P-loop_NTPase"/>
</dbReference>
<keyword evidence="2" id="KW-0547">Nucleotide-binding</keyword>
<feature type="compositionally biased region" description="Polar residues" evidence="6">
    <location>
        <begin position="24"/>
        <end position="35"/>
    </location>
</feature>
<evidence type="ECO:0000259" key="7">
    <source>
        <dbReference type="PROSITE" id="PS51721"/>
    </source>
</evidence>
<dbReference type="CDD" id="cd04178">
    <property type="entry name" value="Nucleostemin_like"/>
    <property type="match status" value="1"/>
</dbReference>
<accession>V3ZZJ2</accession>